<name>A0ABS9CT86_9RHOB</name>
<keyword evidence="3" id="KW-1185">Reference proteome</keyword>
<dbReference type="InterPro" id="IPR052022">
    <property type="entry name" value="26kDa_periplasmic_antigen"/>
</dbReference>
<dbReference type="Pfam" id="PF04402">
    <property type="entry name" value="SIMPL"/>
    <property type="match status" value="1"/>
</dbReference>
<comment type="caution">
    <text evidence="2">The sequence shown here is derived from an EMBL/GenBank/DDBJ whole genome shotgun (WGS) entry which is preliminary data.</text>
</comment>
<reference evidence="2 3" key="1">
    <citation type="submission" date="2022-01" db="EMBL/GenBank/DDBJ databases">
        <title>Octadecabacter sp. nov., isolated from a marine alga.</title>
        <authorList>
            <person name="Jin M.S."/>
            <person name="Kim H.M."/>
            <person name="Han D.M."/>
            <person name="Jung J.J."/>
            <person name="Jeon C.O."/>
        </authorList>
    </citation>
    <scope>NUCLEOTIDE SEQUENCE [LARGE SCALE GENOMIC DNA]</scope>
    <source>
        <strain evidence="2 3">G9-8</strain>
    </source>
</reference>
<evidence type="ECO:0000313" key="2">
    <source>
        <dbReference type="EMBL" id="MCF2870161.1"/>
    </source>
</evidence>
<dbReference type="Gene3D" id="3.30.70.2970">
    <property type="entry name" value="Protein of unknown function (DUF541), domain 2"/>
    <property type="match status" value="1"/>
</dbReference>
<gene>
    <name evidence="2" type="ORF">L0664_03695</name>
</gene>
<organism evidence="2 3">
    <name type="scientific">Octadecabacter dasysiphoniae</name>
    <dbReference type="NCBI Taxonomy" id="2909341"/>
    <lineage>
        <taxon>Bacteria</taxon>
        <taxon>Pseudomonadati</taxon>
        <taxon>Pseudomonadota</taxon>
        <taxon>Alphaproteobacteria</taxon>
        <taxon>Rhodobacterales</taxon>
        <taxon>Roseobacteraceae</taxon>
        <taxon>Octadecabacter</taxon>
    </lineage>
</organism>
<proteinExistence type="predicted"/>
<keyword evidence="1" id="KW-0732">Signal</keyword>
<dbReference type="Proteomes" id="UP001200557">
    <property type="component" value="Unassembled WGS sequence"/>
</dbReference>
<dbReference type="PANTHER" id="PTHR34387:SF1">
    <property type="entry name" value="PERIPLASMIC IMMUNOGENIC PROTEIN"/>
    <property type="match status" value="1"/>
</dbReference>
<protein>
    <submittedName>
        <fullName evidence="2">SIMPL domain-containing protein</fullName>
    </submittedName>
</protein>
<feature type="signal peptide" evidence="1">
    <location>
        <begin position="1"/>
        <end position="25"/>
    </location>
</feature>
<evidence type="ECO:0000256" key="1">
    <source>
        <dbReference type="SAM" id="SignalP"/>
    </source>
</evidence>
<dbReference type="InterPro" id="IPR007497">
    <property type="entry name" value="SIMPL/DUF541"/>
</dbReference>
<dbReference type="RefSeq" id="WP_235224273.1">
    <property type="nucleotide sequence ID" value="NZ_JAKGAQ010000001.1"/>
</dbReference>
<feature type="chain" id="PRO_5045252798" evidence="1">
    <location>
        <begin position="26"/>
        <end position="238"/>
    </location>
</feature>
<evidence type="ECO:0000313" key="3">
    <source>
        <dbReference type="Proteomes" id="UP001200557"/>
    </source>
</evidence>
<dbReference type="EMBL" id="JAKGAQ010000001">
    <property type="protein sequence ID" value="MCF2870161.1"/>
    <property type="molecule type" value="Genomic_DNA"/>
</dbReference>
<sequence length="238" mass="24491">MRSLIALTLITGTLAFAALSSPAAAQDRTISVTGRGEIMVEPDMATVVIGVQAEAEDTAQALDQASAATAAILATLDIEDIPADDIRSGAIRLQPRYSQSVLSSGQQIIGYRAVNSIEVNVTDLDRLGGLLSAMVGDGANRLDRVNFGLQDPSAATDEARRRAVAEGARLAALYADAAGVAVGDLMTLSEGGGGGYRALEAEPVMLEMAASSPQYDVPVAPGNIVINASVSMVYAIVD</sequence>
<accession>A0ABS9CT86</accession>
<dbReference type="Gene3D" id="3.30.110.170">
    <property type="entry name" value="Protein of unknown function (DUF541), domain 1"/>
    <property type="match status" value="1"/>
</dbReference>
<dbReference type="PANTHER" id="PTHR34387">
    <property type="entry name" value="SLR1258 PROTEIN"/>
    <property type="match status" value="1"/>
</dbReference>